<organism evidence="5 6">
    <name type="scientific">Capnocytophaga bilenii</name>
    <dbReference type="NCBI Taxonomy" id="2819369"/>
    <lineage>
        <taxon>Bacteria</taxon>
        <taxon>Pseudomonadati</taxon>
        <taxon>Bacteroidota</taxon>
        <taxon>Flavobacteriia</taxon>
        <taxon>Flavobacteriales</taxon>
        <taxon>Flavobacteriaceae</taxon>
        <taxon>Capnocytophaga</taxon>
    </lineage>
</organism>
<feature type="chain" id="PRO_5046897395" evidence="2">
    <location>
        <begin position="19"/>
        <end position="540"/>
    </location>
</feature>
<protein>
    <submittedName>
        <fullName evidence="5">DUF4139 domain-containing protein</fullName>
    </submittedName>
</protein>
<dbReference type="InterPro" id="IPR025554">
    <property type="entry name" value="DUF4140"/>
</dbReference>
<dbReference type="InterPro" id="IPR011935">
    <property type="entry name" value="CHP02231"/>
</dbReference>
<proteinExistence type="predicted"/>
<dbReference type="RefSeq" id="WP_208058899.1">
    <property type="nucleotide sequence ID" value="NZ_JAGDYP010000005.1"/>
</dbReference>
<comment type="caution">
    <text evidence="5">The sequence shown here is derived from an EMBL/GenBank/DDBJ whole genome shotgun (WGS) entry which is preliminary data.</text>
</comment>
<keyword evidence="1" id="KW-0175">Coiled coil</keyword>
<evidence type="ECO:0000256" key="1">
    <source>
        <dbReference type="SAM" id="Coils"/>
    </source>
</evidence>
<feature type="signal peptide" evidence="2">
    <location>
        <begin position="1"/>
        <end position="18"/>
    </location>
</feature>
<sequence length="540" mass="61500">MKHLITSFLLLFTPLIWAQKAQITNAKLNAVTVYFSSAELAHSLSANLNKGTNEIVIKNIANDIDENTIRILAPKSVTVLSAQFTTDTYTDKDNLHPKSKQIKDSIELLTLQIDKLSNQIAAEKQIVELIKENKKVLGNGTALNIAEYTKFINYSKEEMVASLDKADAYTEKQNKLRTLRYELEQRLEGDVSKEKTLSKGKIVLQVMSDTPQKADFSLSYVTPLAGWFPFYELRANDINSPLSLLYKGEIYQTTGVDWKNIKLTLSSGNPNVRNEITLLKAWFLRFGNRYSAETMEINAYRRSNTFAAAEMKVANLEDTAKEEMVEATMNDYTDVSENQLNTSFEITTPYDILSNGREYSVALKELKIKAKYEYYSAPRVDNGVYLVASIDDYSQYNLLNGEANIIFEDMYVGKTMISPNQTTESMQLTMGNDKKISIKREKIADKSETKFISSYKEQTFTYEITVKNNKKETINLKLKDQYPISTNEKIQVELLEDSKAEVNTETGILTWNTTLKAGESKKYRLSYKVKYPKSEVIENL</sequence>
<feature type="coiled-coil region" evidence="1">
    <location>
        <begin position="99"/>
        <end position="133"/>
    </location>
</feature>
<feature type="domain" description="DUF4139" evidence="3">
    <location>
        <begin position="217"/>
        <end position="533"/>
    </location>
</feature>
<name>A0ABS3PZU9_9FLAO</name>
<gene>
    <name evidence="5" type="ORF">J4N46_08235</name>
</gene>
<evidence type="ECO:0000313" key="5">
    <source>
        <dbReference type="EMBL" id="MBO1884404.1"/>
    </source>
</evidence>
<evidence type="ECO:0000256" key="2">
    <source>
        <dbReference type="SAM" id="SignalP"/>
    </source>
</evidence>
<dbReference type="Pfam" id="PF13598">
    <property type="entry name" value="DUF4139"/>
    <property type="match status" value="1"/>
</dbReference>
<dbReference type="PANTHER" id="PTHR31005:SF8">
    <property type="entry name" value="DUF4139 DOMAIN-CONTAINING PROTEIN"/>
    <property type="match status" value="1"/>
</dbReference>
<dbReference type="InterPro" id="IPR037291">
    <property type="entry name" value="DUF4139"/>
</dbReference>
<evidence type="ECO:0000259" key="4">
    <source>
        <dbReference type="Pfam" id="PF13600"/>
    </source>
</evidence>
<keyword evidence="2" id="KW-0732">Signal</keyword>
<dbReference type="Pfam" id="PF13600">
    <property type="entry name" value="DUF4140"/>
    <property type="match status" value="1"/>
</dbReference>
<evidence type="ECO:0000259" key="3">
    <source>
        <dbReference type="Pfam" id="PF13598"/>
    </source>
</evidence>
<dbReference type="EMBL" id="JAGDYP010000005">
    <property type="protein sequence ID" value="MBO1884404.1"/>
    <property type="molecule type" value="Genomic_DNA"/>
</dbReference>
<evidence type="ECO:0000313" key="6">
    <source>
        <dbReference type="Proteomes" id="UP000681610"/>
    </source>
</evidence>
<accession>A0ABS3PZU9</accession>
<dbReference type="PANTHER" id="PTHR31005">
    <property type="entry name" value="DUF4139 DOMAIN-CONTAINING PROTEIN"/>
    <property type="match status" value="1"/>
</dbReference>
<reference evidence="5 6" key="1">
    <citation type="submission" date="2021-03" db="EMBL/GenBank/DDBJ databases">
        <title>Isolation and description of Capnocytophaga bilenii sp. nov., a novel Capnocytophaga species, isolated from a gingivitis subject.</title>
        <authorList>
            <person name="Antezack A."/>
            <person name="Monnet-Corti V."/>
            <person name="La Scola B."/>
        </authorList>
    </citation>
    <scope>NUCLEOTIDE SEQUENCE [LARGE SCALE GENOMIC DNA]</scope>
    <source>
        <strain evidence="5 6">Marseille-Q4570</strain>
    </source>
</reference>
<keyword evidence="6" id="KW-1185">Reference proteome</keyword>
<feature type="domain" description="DUF4140" evidence="4">
    <location>
        <begin position="31"/>
        <end position="128"/>
    </location>
</feature>
<dbReference type="Proteomes" id="UP000681610">
    <property type="component" value="Unassembled WGS sequence"/>
</dbReference>
<dbReference type="NCBIfam" id="TIGR02231">
    <property type="entry name" value="mucoidy inhibitor MuiA family protein"/>
    <property type="match status" value="1"/>
</dbReference>